<feature type="domain" description="RNB" evidence="1">
    <location>
        <begin position="48"/>
        <end position="381"/>
    </location>
</feature>
<dbReference type="GO" id="GO:0005829">
    <property type="term" value="C:cytosol"/>
    <property type="evidence" value="ECO:0007669"/>
    <property type="project" value="TreeGrafter"/>
</dbReference>
<dbReference type="InterPro" id="IPR012340">
    <property type="entry name" value="NA-bd_OB-fold"/>
</dbReference>
<gene>
    <name evidence="2" type="ORF">Cflav_PD3691</name>
</gene>
<dbReference type="PANTHER" id="PTHR23355:SF9">
    <property type="entry name" value="DIS3-LIKE EXONUCLEASE 2"/>
    <property type="match status" value="1"/>
</dbReference>
<reference evidence="2 3" key="1">
    <citation type="journal article" date="2011" name="J. Bacteriol.">
        <title>Genome sequence of 'Pedosphaera parvula' Ellin514, an aerobic Verrucomicrobial isolate from pasture soil.</title>
        <authorList>
            <person name="Kant R."/>
            <person name="van Passel M.W."/>
            <person name="Sangwan P."/>
            <person name="Palva A."/>
            <person name="Lucas S."/>
            <person name="Copeland A."/>
            <person name="Lapidus A."/>
            <person name="Glavina Del Rio T."/>
            <person name="Dalin E."/>
            <person name="Tice H."/>
            <person name="Bruce D."/>
            <person name="Goodwin L."/>
            <person name="Pitluck S."/>
            <person name="Chertkov O."/>
            <person name="Larimer F.W."/>
            <person name="Land M.L."/>
            <person name="Hauser L."/>
            <person name="Brettin T.S."/>
            <person name="Detter J.C."/>
            <person name="Han S."/>
            <person name="de Vos W.M."/>
            <person name="Janssen P.H."/>
            <person name="Smidt H."/>
        </authorList>
    </citation>
    <scope>NUCLEOTIDE SEQUENCE [LARGE SCALE GENOMIC DNA]</scope>
    <source>
        <strain evidence="2 3">Ellin514</strain>
    </source>
</reference>
<accession>B9XGC3</accession>
<dbReference type="AlphaFoldDB" id="B9XGC3"/>
<dbReference type="GO" id="GO:0003723">
    <property type="term" value="F:RNA binding"/>
    <property type="evidence" value="ECO:0007669"/>
    <property type="project" value="InterPro"/>
</dbReference>
<comment type="caution">
    <text evidence="2">The sequence shown here is derived from an EMBL/GenBank/DDBJ whole genome shotgun (WGS) entry which is preliminary data.</text>
</comment>
<dbReference type="EMBL" id="ABOX02000012">
    <property type="protein sequence ID" value="EEF60974.1"/>
    <property type="molecule type" value="Genomic_DNA"/>
</dbReference>
<organism evidence="2 3">
    <name type="scientific">Pedosphaera parvula (strain Ellin514)</name>
    <dbReference type="NCBI Taxonomy" id="320771"/>
    <lineage>
        <taxon>Bacteria</taxon>
        <taxon>Pseudomonadati</taxon>
        <taxon>Verrucomicrobiota</taxon>
        <taxon>Pedosphaerae</taxon>
        <taxon>Pedosphaerales</taxon>
        <taxon>Pedosphaeraceae</taxon>
        <taxon>Pedosphaera</taxon>
    </lineage>
</organism>
<evidence type="ECO:0000259" key="1">
    <source>
        <dbReference type="SMART" id="SM00955"/>
    </source>
</evidence>
<dbReference type="STRING" id="320771.Cflav_PD3691"/>
<keyword evidence="3" id="KW-1185">Reference proteome</keyword>
<dbReference type="RefSeq" id="WP_007414869.1">
    <property type="nucleotide sequence ID" value="NZ_ABOX02000012.1"/>
</dbReference>
<name>B9XGC3_PEDPL</name>
<protein>
    <submittedName>
        <fullName evidence="2">Ribonuclease II</fullName>
    </submittedName>
</protein>
<dbReference type="SUPFAM" id="SSF50249">
    <property type="entry name" value="Nucleic acid-binding proteins"/>
    <property type="match status" value="1"/>
</dbReference>
<dbReference type="GO" id="GO:0006402">
    <property type="term" value="P:mRNA catabolic process"/>
    <property type="evidence" value="ECO:0007669"/>
    <property type="project" value="TreeGrafter"/>
</dbReference>
<sequence length="430" mass="47452">MSNPSFDLKARAHQAMIEAGFQPDFTLQIANEIQSLRQTQNQPSVKPLKDLRSLLWSSIDNTESRDLDQIEFAEKLPDGTINLRVAIADVDTSIPRGTATDAHAALNTTSVYTGVRTFPMLPPEFSTDLTSLVGNQDRLSIIIEMHVGASGEVNCYDVYCAQVRNFGKLNYAGVGPWLEGKTPIPKEVADVPGLEQQLKLQFEVSKRLRTLRSQKGALTFGSTEAVPVVKDGAVTDLKVRQHNVAHDIIESFMVAANVAMAQHLKENACMSIQRVVRTPKRWDRIQAIAVQFQVHLPDVPDPKALADFLLDRQAADPDHFQDLSLSIVKLLGPGEYVLEKTGVQQEGHFGLAVNDYTHSTAPNRRFADLVTQRLLKAAAAGHLVLIPKLNCWSLLPLHGTRNAARKWNADAKMSLRTCSVTGSVKPSRAW</sequence>
<dbReference type="GO" id="GO:0004540">
    <property type="term" value="F:RNA nuclease activity"/>
    <property type="evidence" value="ECO:0007669"/>
    <property type="project" value="InterPro"/>
</dbReference>
<dbReference type="Pfam" id="PF00773">
    <property type="entry name" value="RNB"/>
    <property type="match status" value="1"/>
</dbReference>
<dbReference type="PANTHER" id="PTHR23355">
    <property type="entry name" value="RIBONUCLEASE"/>
    <property type="match status" value="1"/>
</dbReference>
<dbReference type="InterPro" id="IPR001900">
    <property type="entry name" value="RNase_II/R"/>
</dbReference>
<proteinExistence type="predicted"/>
<dbReference type="Proteomes" id="UP000003688">
    <property type="component" value="Unassembled WGS sequence"/>
</dbReference>
<evidence type="ECO:0000313" key="3">
    <source>
        <dbReference type="Proteomes" id="UP000003688"/>
    </source>
</evidence>
<dbReference type="InterPro" id="IPR050180">
    <property type="entry name" value="RNR_Ribonuclease"/>
</dbReference>
<dbReference type="SMART" id="SM00955">
    <property type="entry name" value="RNB"/>
    <property type="match status" value="1"/>
</dbReference>
<evidence type="ECO:0000313" key="2">
    <source>
        <dbReference type="EMBL" id="EEF60974.1"/>
    </source>
</evidence>